<dbReference type="EMBL" id="KQ964254">
    <property type="protein sequence ID" value="KXJ89616.1"/>
    <property type="molecule type" value="Genomic_DNA"/>
</dbReference>
<evidence type="ECO:0000313" key="1">
    <source>
        <dbReference type="EMBL" id="KXJ89616.1"/>
    </source>
</evidence>
<name>A0A136IXZ8_9PEZI</name>
<sequence length="315" mass="36124">MEMADYFHDPKGASATFKRWLYTGTSRPFGRKMNTWLGLFYTIDGCWNPSIPAQSQKRRPWAVVLRPVNAHDTRKPYTAMELLIWDSLAESDAADTPDLSCLIDMQARLVDFVKEEIAHGEVPDYYLSRVWLSNRLDRDMDTRGHPLEVACQQVELMARETRFWLPPYEVPLQARGWVQVSMSRSSSGRNKATLSRAELFNEPFPKCSADAALPEQIIFHPLRSQAAERRVANRKPSQCSNDMYKAALEARKKDRNCSTARLQYRPTMQWYADLKEEKRDASHVLVDTWEGISFRLRKAGQKSGQKTGSRPSSSG</sequence>
<dbReference type="Proteomes" id="UP000070501">
    <property type="component" value="Unassembled WGS sequence"/>
</dbReference>
<reference evidence="2" key="1">
    <citation type="submission" date="2016-02" db="EMBL/GenBank/DDBJ databases">
        <title>Draft genome sequence of Microdochium bolleyi, a fungal endophyte of beachgrass.</title>
        <authorList>
            <consortium name="DOE Joint Genome Institute"/>
            <person name="David A.S."/>
            <person name="May G."/>
            <person name="Haridas S."/>
            <person name="Lim J."/>
            <person name="Wang M."/>
            <person name="Labutti K."/>
            <person name="Lipzen A."/>
            <person name="Barry K."/>
            <person name="Grigoriev I.V."/>
        </authorList>
    </citation>
    <scope>NUCLEOTIDE SEQUENCE [LARGE SCALE GENOMIC DNA]</scope>
    <source>
        <strain evidence="2">J235TASD1</strain>
    </source>
</reference>
<gene>
    <name evidence="1" type="ORF">Micbo1qcDRAFT_164894</name>
</gene>
<protein>
    <submittedName>
        <fullName evidence="1">Uncharacterized protein</fullName>
    </submittedName>
</protein>
<dbReference type="STRING" id="196109.A0A136IXZ8"/>
<evidence type="ECO:0000313" key="2">
    <source>
        <dbReference type="Proteomes" id="UP000070501"/>
    </source>
</evidence>
<dbReference type="InParanoid" id="A0A136IXZ8"/>
<organism evidence="1 2">
    <name type="scientific">Microdochium bolleyi</name>
    <dbReference type="NCBI Taxonomy" id="196109"/>
    <lineage>
        <taxon>Eukaryota</taxon>
        <taxon>Fungi</taxon>
        <taxon>Dikarya</taxon>
        <taxon>Ascomycota</taxon>
        <taxon>Pezizomycotina</taxon>
        <taxon>Sordariomycetes</taxon>
        <taxon>Xylariomycetidae</taxon>
        <taxon>Xylariales</taxon>
        <taxon>Microdochiaceae</taxon>
        <taxon>Microdochium</taxon>
    </lineage>
</organism>
<proteinExistence type="predicted"/>
<dbReference type="OrthoDB" id="436852at2759"/>
<accession>A0A136IXZ8</accession>
<dbReference type="AlphaFoldDB" id="A0A136IXZ8"/>
<keyword evidence="2" id="KW-1185">Reference proteome</keyword>